<dbReference type="PANTHER" id="PTHR30097">
    <property type="entry name" value="CATION EFFLUX SYSTEM PROTEIN CUSB"/>
    <property type="match status" value="1"/>
</dbReference>
<evidence type="ECO:0000313" key="3">
    <source>
        <dbReference type="Proteomes" id="UP000240638"/>
    </source>
</evidence>
<dbReference type="Gene3D" id="2.40.420.20">
    <property type="match status" value="1"/>
</dbReference>
<dbReference type="SUPFAM" id="SSF111369">
    <property type="entry name" value="HlyD-like secretion proteins"/>
    <property type="match status" value="1"/>
</dbReference>
<name>A0A2T3XUJ0_9BURK</name>
<dbReference type="RefSeq" id="WP_107151190.1">
    <property type="nucleotide sequence ID" value="NZ_PYUC01000006.1"/>
</dbReference>
<comment type="caution">
    <text evidence="2">The sequence shown here is derived from an EMBL/GenBank/DDBJ whole genome shotgun (WGS) entry which is preliminary data.</text>
</comment>
<organism evidence="2 3">
    <name type="scientific">Trinickia symbiotica</name>
    <dbReference type="NCBI Taxonomy" id="863227"/>
    <lineage>
        <taxon>Bacteria</taxon>
        <taxon>Pseudomonadati</taxon>
        <taxon>Pseudomonadota</taxon>
        <taxon>Betaproteobacteria</taxon>
        <taxon>Burkholderiales</taxon>
        <taxon>Burkholderiaceae</taxon>
        <taxon>Trinickia</taxon>
    </lineage>
</organism>
<dbReference type="AlphaFoldDB" id="A0A2T3XUJ0"/>
<proteinExistence type="predicted"/>
<gene>
    <name evidence="2" type="ORF">C9I57_13525</name>
</gene>
<dbReference type="PANTHER" id="PTHR30097:SF4">
    <property type="entry name" value="SLR6042 PROTEIN"/>
    <property type="match status" value="1"/>
</dbReference>
<dbReference type="GO" id="GO:0060003">
    <property type="term" value="P:copper ion export"/>
    <property type="evidence" value="ECO:0007669"/>
    <property type="project" value="TreeGrafter"/>
</dbReference>
<dbReference type="GO" id="GO:0030313">
    <property type="term" value="C:cell envelope"/>
    <property type="evidence" value="ECO:0007669"/>
    <property type="project" value="TreeGrafter"/>
</dbReference>
<keyword evidence="1" id="KW-0813">Transport</keyword>
<reference evidence="2 3" key="1">
    <citation type="submission" date="2018-03" db="EMBL/GenBank/DDBJ databases">
        <title>Whole genome analyses suggest that Burkholderia sensu lato contains two further novel genera in the rhizoxinica-symbiotica group Mycetohabitans gen. nov., and Trinickia gen. nov.: implications for the evolution of diazotrophy and nodulation in the Burkholderiaceae.</title>
        <authorList>
            <person name="Estrada De Los Santos P."/>
            <person name="Palmer M."/>
            <person name="Chavez-Ramirez B."/>
            <person name="Steenkamp E.T."/>
            <person name="Hirsch A.M."/>
            <person name="Manyaka P."/>
            <person name="Maluk M."/>
            <person name="Lafos M."/>
            <person name="Crook M."/>
            <person name="Gross E."/>
            <person name="Simon M.F."/>
            <person name="Bueno Dos Reis Junior F."/>
            <person name="Poole P.S."/>
            <person name="Venter S.N."/>
            <person name="James E.K."/>
        </authorList>
    </citation>
    <scope>NUCLEOTIDE SEQUENCE [LARGE SCALE GENOMIC DNA]</scope>
    <source>
        <strain evidence="2 3">JPY-366</strain>
    </source>
</reference>
<dbReference type="GO" id="GO:0015679">
    <property type="term" value="P:plasma membrane copper ion transport"/>
    <property type="evidence" value="ECO:0007669"/>
    <property type="project" value="TreeGrafter"/>
</dbReference>
<dbReference type="EMBL" id="PYUC01000006">
    <property type="protein sequence ID" value="PTB20122.1"/>
    <property type="molecule type" value="Genomic_DNA"/>
</dbReference>
<sequence length="355" mass="37880">MKPRLMLFIVVSLALAGGAGWYIHRTLVASAVHAPAAIAQPRSQPAVQTVNGETVVVVSLAAQRASHITVAPLAAVSDQPDVSAYATVIDLQPLFDLRNRQAAAQADVGTFRAQAASSRAQYERNRTLFADDRNVSQKSLEEARSAMQIDEAKLQSAKAALDGIDAAMRQQFGDALTNAATMPKSDLFEWLQSGQAVVVRVTLPANFAEAAPALITVQAPDGQPVPARKLSASPFADPAVQGNPWFYVAARALPAGLHTSAKIPMPSEARSGLLIPDQAVVWYGGQTWAYVRTSSDRFTRRYVSAGDERSRGFIVTSGFRMGDEVVTQGAQLLLSEELKPQGIGAACKDPPECDD</sequence>
<accession>A0A2T3XUJ0</accession>
<dbReference type="Proteomes" id="UP000240638">
    <property type="component" value="Unassembled WGS sequence"/>
</dbReference>
<evidence type="ECO:0000256" key="1">
    <source>
        <dbReference type="ARBA" id="ARBA00022448"/>
    </source>
</evidence>
<evidence type="ECO:0000313" key="2">
    <source>
        <dbReference type="EMBL" id="PTB20122.1"/>
    </source>
</evidence>
<dbReference type="InterPro" id="IPR051909">
    <property type="entry name" value="MFP_Cation_Efflux"/>
</dbReference>
<dbReference type="Gene3D" id="1.10.287.470">
    <property type="entry name" value="Helix hairpin bin"/>
    <property type="match status" value="1"/>
</dbReference>
<protein>
    <submittedName>
        <fullName evidence="2">Metal transporter</fullName>
    </submittedName>
</protein>